<dbReference type="PANTHER" id="PTHR43353">
    <property type="entry name" value="SUCCINATE-SEMIALDEHYDE DEHYDROGENASE, MITOCHONDRIAL"/>
    <property type="match status" value="1"/>
</dbReference>
<dbReference type="InterPro" id="IPR015590">
    <property type="entry name" value="Aldehyde_DH_dom"/>
</dbReference>
<name>A0ABY6U003_BIOOC</name>
<proteinExistence type="predicted"/>
<sequence>MATSLPFQVRNLSSFSHNRSLQLAKLNDPSLFHEASLLDGKWVQSQTGKSFSVEGWDHLMRTNESQTLISLLDPGTGQIWARSPANELSDVDQYVETSHSAFKQFRHTNPRIRAKLLLKWHELVSKAKDDIANIVVYETGKPKAEALGEVDYALGFLWWFAGEAERIRGSVAIPSVSDRRTFVIKQPIGVCVALVPWNFPVAMILRKVAAALAAGCTMIIKPSPETPLSVMALADLAERAGIPPGVINVISTDIANTPAVSERLCKHPLVRKVTFTGSTAIGSLIVKQCSEGLKKVTMELGGNCPFIVFDDGNLEDAVAALMILKWRTAGQACTHANRVYVQKGVYQQFARLLVESTNKLIKVGHGSTPGVSMGPLTTARGLQKLERHVSDAVSKGGKLLCGGKAPDGLDDACGRGYFFEPTIISDMTSDMLTSNEEVFGPLLGLYPFETEDEVVEMANNTSMGLASYFFTKDVDRTWRMLESLEAGMIGMNTGNASGAESPFGGIKESGYGKEAGRDVAIEEYLISKTGTLTVHPS</sequence>
<dbReference type="Proteomes" id="UP000766486">
    <property type="component" value="Unassembled WGS sequence"/>
</dbReference>
<accession>A0ABY6U003</accession>
<reference evidence="3 4" key="1">
    <citation type="submission" date="2019-06" db="EMBL/GenBank/DDBJ databases">
        <authorList>
            <person name="Broberg M."/>
        </authorList>
    </citation>
    <scope>NUCLEOTIDE SEQUENCE [LARGE SCALE GENOMIC DNA]</scope>
</reference>
<dbReference type="CDD" id="cd07103">
    <property type="entry name" value="ALDH_F5_SSADH_GabD"/>
    <property type="match status" value="1"/>
</dbReference>
<comment type="caution">
    <text evidence="3">The sequence shown here is derived from an EMBL/GenBank/DDBJ whole genome shotgun (WGS) entry which is preliminary data.</text>
</comment>
<feature type="domain" description="Aldehyde dehydrogenase" evidence="2">
    <location>
        <begin position="63"/>
        <end position="529"/>
    </location>
</feature>
<dbReference type="InterPro" id="IPR016163">
    <property type="entry name" value="Ald_DH_C"/>
</dbReference>
<keyword evidence="1" id="KW-0560">Oxidoreductase</keyword>
<organism evidence="3 4">
    <name type="scientific">Bionectria ochroleuca</name>
    <name type="common">Gliocladium roseum</name>
    <dbReference type="NCBI Taxonomy" id="29856"/>
    <lineage>
        <taxon>Eukaryota</taxon>
        <taxon>Fungi</taxon>
        <taxon>Dikarya</taxon>
        <taxon>Ascomycota</taxon>
        <taxon>Pezizomycotina</taxon>
        <taxon>Sordariomycetes</taxon>
        <taxon>Hypocreomycetidae</taxon>
        <taxon>Hypocreales</taxon>
        <taxon>Bionectriaceae</taxon>
        <taxon>Clonostachys</taxon>
    </lineage>
</organism>
<dbReference type="InterPro" id="IPR016162">
    <property type="entry name" value="Ald_DH_N"/>
</dbReference>
<dbReference type="Gene3D" id="3.40.605.10">
    <property type="entry name" value="Aldehyde Dehydrogenase, Chain A, domain 1"/>
    <property type="match status" value="1"/>
</dbReference>
<dbReference type="Gene3D" id="3.40.309.10">
    <property type="entry name" value="Aldehyde Dehydrogenase, Chain A, domain 2"/>
    <property type="match status" value="1"/>
</dbReference>
<dbReference type="PANTHER" id="PTHR43353:SF7">
    <property type="entry name" value="SUCCINATE SEMIALDEHYDE DEHYDROGENASE (EUROFUNG)"/>
    <property type="match status" value="1"/>
</dbReference>
<dbReference type="Pfam" id="PF00171">
    <property type="entry name" value="Aldedh"/>
    <property type="match status" value="1"/>
</dbReference>
<keyword evidence="4" id="KW-1185">Reference proteome</keyword>
<evidence type="ECO:0000256" key="1">
    <source>
        <dbReference type="ARBA" id="ARBA00023002"/>
    </source>
</evidence>
<evidence type="ECO:0000313" key="3">
    <source>
        <dbReference type="EMBL" id="VUC23518.1"/>
    </source>
</evidence>
<gene>
    <name evidence="3" type="ORF">CLO192961_LOCUS118785</name>
</gene>
<evidence type="ECO:0000259" key="2">
    <source>
        <dbReference type="Pfam" id="PF00171"/>
    </source>
</evidence>
<dbReference type="SUPFAM" id="SSF53720">
    <property type="entry name" value="ALDH-like"/>
    <property type="match status" value="1"/>
</dbReference>
<evidence type="ECO:0000313" key="4">
    <source>
        <dbReference type="Proteomes" id="UP000766486"/>
    </source>
</evidence>
<dbReference type="InterPro" id="IPR016161">
    <property type="entry name" value="Ald_DH/histidinol_DH"/>
</dbReference>
<dbReference type="InterPro" id="IPR050740">
    <property type="entry name" value="Aldehyde_DH_Superfamily"/>
</dbReference>
<protein>
    <recommendedName>
        <fullName evidence="2">Aldehyde dehydrogenase domain-containing protein</fullName>
    </recommendedName>
</protein>
<dbReference type="EMBL" id="CABFNS010000708">
    <property type="protein sequence ID" value="VUC23518.1"/>
    <property type="molecule type" value="Genomic_DNA"/>
</dbReference>